<comment type="caution">
    <text evidence="8">The sequence shown here is derived from an EMBL/GenBank/DDBJ whole genome shotgun (WGS) entry which is preliminary data.</text>
</comment>
<feature type="region of interest" description="Disordered" evidence="6">
    <location>
        <begin position="22"/>
        <end position="52"/>
    </location>
</feature>
<dbReference type="PANTHER" id="PTHR25462">
    <property type="entry name" value="BONUS, ISOFORM C-RELATED"/>
    <property type="match status" value="1"/>
</dbReference>
<organism evidence="8 10">
    <name type="scientific">Rotaria magnacalcarata</name>
    <dbReference type="NCBI Taxonomy" id="392030"/>
    <lineage>
        <taxon>Eukaryota</taxon>
        <taxon>Metazoa</taxon>
        <taxon>Spiralia</taxon>
        <taxon>Gnathifera</taxon>
        <taxon>Rotifera</taxon>
        <taxon>Eurotatoria</taxon>
        <taxon>Bdelloidea</taxon>
        <taxon>Philodinida</taxon>
        <taxon>Philodinidae</taxon>
        <taxon>Rotaria</taxon>
    </lineage>
</organism>
<keyword evidence="1" id="KW-0479">Metal-binding</keyword>
<dbReference type="AlphaFoldDB" id="A0A814V1T7"/>
<dbReference type="CDD" id="cd16449">
    <property type="entry name" value="RING-HC"/>
    <property type="match status" value="1"/>
</dbReference>
<dbReference type="Gene3D" id="2.120.10.30">
    <property type="entry name" value="TolB, C-terminal domain"/>
    <property type="match status" value="1"/>
</dbReference>
<dbReference type="PROSITE" id="PS50089">
    <property type="entry name" value="ZF_RING_2"/>
    <property type="match status" value="1"/>
</dbReference>
<feature type="compositionally biased region" description="Low complexity" evidence="6">
    <location>
        <begin position="268"/>
        <end position="277"/>
    </location>
</feature>
<feature type="compositionally biased region" description="Polar residues" evidence="6">
    <location>
        <begin position="432"/>
        <end position="445"/>
    </location>
</feature>
<feature type="region of interest" description="Disordered" evidence="6">
    <location>
        <begin position="361"/>
        <end position="402"/>
    </location>
</feature>
<feature type="compositionally biased region" description="Polar residues" evidence="6">
    <location>
        <begin position="541"/>
        <end position="577"/>
    </location>
</feature>
<keyword evidence="5" id="KW-0175">Coiled coil</keyword>
<dbReference type="InterPro" id="IPR001841">
    <property type="entry name" value="Znf_RING"/>
</dbReference>
<dbReference type="OrthoDB" id="252722at2759"/>
<dbReference type="InterPro" id="IPR011044">
    <property type="entry name" value="Quino_amine_DH_bsu"/>
</dbReference>
<dbReference type="Proteomes" id="UP000663834">
    <property type="component" value="Unassembled WGS sequence"/>
</dbReference>
<evidence type="ECO:0000256" key="2">
    <source>
        <dbReference type="ARBA" id="ARBA00022771"/>
    </source>
</evidence>
<dbReference type="Gene3D" id="3.30.40.10">
    <property type="entry name" value="Zinc/RING finger domain, C3HC4 (zinc finger)"/>
    <property type="match status" value="1"/>
</dbReference>
<evidence type="ECO:0000313" key="10">
    <source>
        <dbReference type="Proteomes" id="UP000663855"/>
    </source>
</evidence>
<dbReference type="Proteomes" id="UP000663855">
    <property type="component" value="Unassembled WGS sequence"/>
</dbReference>
<dbReference type="EMBL" id="CAJNOW010011740">
    <property type="protein sequence ID" value="CAF1602357.1"/>
    <property type="molecule type" value="Genomic_DNA"/>
</dbReference>
<proteinExistence type="predicted"/>
<dbReference type="PANTHER" id="PTHR25462:SF296">
    <property type="entry name" value="MEIOTIC P26, ISOFORM F"/>
    <property type="match status" value="1"/>
</dbReference>
<dbReference type="SMART" id="SM00184">
    <property type="entry name" value="RING"/>
    <property type="match status" value="1"/>
</dbReference>
<gene>
    <name evidence="8" type="ORF">CJN711_LOCUS11061</name>
    <name evidence="9" type="ORF">KQP761_LOCUS22440</name>
</gene>
<evidence type="ECO:0000256" key="6">
    <source>
        <dbReference type="SAM" id="MobiDB-lite"/>
    </source>
</evidence>
<reference evidence="8" key="1">
    <citation type="submission" date="2021-02" db="EMBL/GenBank/DDBJ databases">
        <authorList>
            <person name="Nowell W R."/>
        </authorList>
    </citation>
    <scope>NUCLEOTIDE SEQUENCE</scope>
</reference>
<feature type="domain" description="RING-type" evidence="7">
    <location>
        <begin position="62"/>
        <end position="102"/>
    </location>
</feature>
<feature type="compositionally biased region" description="Polar residues" evidence="6">
    <location>
        <begin position="471"/>
        <end position="483"/>
    </location>
</feature>
<dbReference type="PROSITE" id="PS00518">
    <property type="entry name" value="ZF_RING_1"/>
    <property type="match status" value="1"/>
</dbReference>
<name>A0A814V1T7_9BILA</name>
<feature type="region of interest" description="Disordered" evidence="6">
    <location>
        <begin position="432"/>
        <end position="517"/>
    </location>
</feature>
<evidence type="ECO:0000259" key="7">
    <source>
        <dbReference type="PROSITE" id="PS50089"/>
    </source>
</evidence>
<dbReference type="InterPro" id="IPR013083">
    <property type="entry name" value="Znf_RING/FYVE/PHD"/>
</dbReference>
<evidence type="ECO:0000256" key="5">
    <source>
        <dbReference type="SAM" id="Coils"/>
    </source>
</evidence>
<dbReference type="SUPFAM" id="SSF50969">
    <property type="entry name" value="YVTN repeat-like/Quinoprotein amine dehydrogenase"/>
    <property type="match status" value="1"/>
</dbReference>
<dbReference type="SUPFAM" id="SSF57850">
    <property type="entry name" value="RING/U-box"/>
    <property type="match status" value="1"/>
</dbReference>
<accession>A0A814V1T7</accession>
<feature type="compositionally biased region" description="Polar residues" evidence="6">
    <location>
        <begin position="361"/>
        <end position="387"/>
    </location>
</feature>
<feature type="region of interest" description="Disordered" evidence="6">
    <location>
        <begin position="320"/>
        <end position="341"/>
    </location>
</feature>
<sequence>MSRVATNLPIARPKNGVVLSAKSVSNRSSSNTSSNGIASDGRGFNIRSAAPPPVQKETVHACPLCNSEYKDPRVLPCTHTYCFNCIRDKLIKNSRITCPKCHYQAHPFDEAQLHDLPPNLILSQKWRIGARPIPSMPMPKNPVTYQTIIPASAPLSNISSAPMPQQPQRQDRNKSITIENNEHDKSTNDVNLPGVASIVNAFNQSSGIGSIGNQSGRTSNVSNTQPVVSNLIKIYSEAKTLKPQQNENVVSPGKHDELTKIFQQIINQSQNQQQQNQAPSPRNDKEQSHAYEEVYEEITWDNLPQGTTPIAPPFPEQLQTATVNHHNPPDSPERPISVASSDHQATIDNIRDIFTAIHQQSPEKGSSFQQTPNSDAQLNSRLSTPSRMYNGDDDDINLNSHTSLHQNSNITHAKSQHTRKASNTDSIHSLTSETMSKHSAISPTMNNNNNNNQQRYNDEFTYQHQDDKVSNRTVSASTLSRNSLDPFPPPPQNLEAFDTTNSDVVKQRPSSVMSSRSFVNDAANEQMTTTQYKLLRNERTNSNTDISPNAQQNNCSRFGNDSSISINRQSTTSIDRNINNDRQEENYSSPRSSPPSSLLPTVVTSRVDILLSDQKRLEREIEEQIRRLKYDYDDVRKQIDRKESSIHNEVKNIAARLDNDITEHYYRKQQIYADLAADTNTVGTELERLKSNASNNKQQLWNNLEQIESNIRTIRQAVEHQKEPHVALTFAEGRRAIAADTIGQITYSCVEPRENHTSPPSQRMTTSPSCQNEQAVTNLTPFKYFKIDHLSTLEPEAIAITENNKKILLGICNKLFIFNEYGDPLKTIQLTPSIRGIAISKRSQSNNLAYVSHGDIVSMIDIDTGKTLDCVKETDSSGESGTFLPLGIDTDNIDGNVYVCDYRNSCVIKFDDKLEFITQWRIYNHSDQYDEARPKLISAYGQRLYIIIEHSCKPYYNQGIAYTFSLHICDTISGNIIKIIDAELLSTERLRWPCSVQAINNEKCYILDTMTSGKYFNGQWQKHWSRVLEIGQDNTNIITELFQLDSEAAAMTMTKQTMIIAANGEILFVDLGFLQKQQQIPLDKNYQN</sequence>
<feature type="compositionally biased region" description="Polar residues" evidence="6">
    <location>
        <begin position="498"/>
        <end position="517"/>
    </location>
</feature>
<evidence type="ECO:0000313" key="9">
    <source>
        <dbReference type="EMBL" id="CAF1602357.1"/>
    </source>
</evidence>
<protein>
    <recommendedName>
        <fullName evidence="7">RING-type domain-containing protein</fullName>
    </recommendedName>
</protein>
<feature type="region of interest" description="Disordered" evidence="6">
    <location>
        <begin position="541"/>
        <end position="600"/>
    </location>
</feature>
<feature type="compositionally biased region" description="Low complexity" evidence="6">
    <location>
        <begin position="588"/>
        <end position="600"/>
    </location>
</feature>
<evidence type="ECO:0000256" key="3">
    <source>
        <dbReference type="ARBA" id="ARBA00022833"/>
    </source>
</evidence>
<feature type="compositionally biased region" description="Low complexity" evidence="6">
    <location>
        <begin position="22"/>
        <end position="35"/>
    </location>
</feature>
<evidence type="ECO:0000313" key="8">
    <source>
        <dbReference type="EMBL" id="CAF1181887.1"/>
    </source>
</evidence>
<feature type="region of interest" description="Disordered" evidence="6">
    <location>
        <begin position="268"/>
        <end position="288"/>
    </location>
</feature>
<dbReference type="Pfam" id="PF13445">
    <property type="entry name" value="zf-RING_UBOX"/>
    <property type="match status" value="1"/>
</dbReference>
<feature type="coiled-coil region" evidence="5">
    <location>
        <begin position="607"/>
        <end position="638"/>
    </location>
</feature>
<dbReference type="InterPro" id="IPR011042">
    <property type="entry name" value="6-blade_b-propeller_TolB-like"/>
</dbReference>
<feature type="compositionally biased region" description="Polar residues" evidence="6">
    <location>
        <begin position="757"/>
        <end position="771"/>
    </location>
</feature>
<keyword evidence="3" id="KW-0862">Zinc</keyword>
<dbReference type="GO" id="GO:0008270">
    <property type="term" value="F:zinc ion binding"/>
    <property type="evidence" value="ECO:0007669"/>
    <property type="project" value="UniProtKB-KW"/>
</dbReference>
<dbReference type="InterPro" id="IPR047153">
    <property type="entry name" value="TRIM45/56/19-like"/>
</dbReference>
<evidence type="ECO:0000256" key="1">
    <source>
        <dbReference type="ARBA" id="ARBA00022723"/>
    </source>
</evidence>
<dbReference type="InterPro" id="IPR017907">
    <property type="entry name" value="Znf_RING_CS"/>
</dbReference>
<dbReference type="EMBL" id="CAJNOV010004628">
    <property type="protein sequence ID" value="CAF1181887.1"/>
    <property type="molecule type" value="Genomic_DNA"/>
</dbReference>
<evidence type="ECO:0000256" key="4">
    <source>
        <dbReference type="PROSITE-ProRule" id="PRU00175"/>
    </source>
</evidence>
<keyword evidence="2 4" id="KW-0863">Zinc-finger</keyword>
<dbReference type="InterPro" id="IPR027370">
    <property type="entry name" value="Znf-RING_euk"/>
</dbReference>
<feature type="region of interest" description="Disordered" evidence="6">
    <location>
        <begin position="751"/>
        <end position="771"/>
    </location>
</feature>